<dbReference type="RefSeq" id="WP_369711154.1">
    <property type="nucleotide sequence ID" value="NZ_CP165644.1"/>
</dbReference>
<dbReference type="KEGG" id="lrug:AB8B22_00465"/>
<reference evidence="3" key="1">
    <citation type="submission" date="2024-07" db="EMBL/GenBank/DDBJ databases">
        <authorList>
            <person name="Li X.-J."/>
            <person name="Wang X."/>
        </authorList>
    </citation>
    <scope>NUCLEOTIDE SEQUENCE</scope>
    <source>
        <strain evidence="3">HSP-334</strain>
    </source>
</reference>
<dbReference type="AlphaFoldDB" id="A0AB39VID5"/>
<dbReference type="PANTHER" id="PTHR48081">
    <property type="entry name" value="AB HYDROLASE SUPERFAMILY PROTEIN C4A8.06C"/>
    <property type="match status" value="1"/>
</dbReference>
<accession>A0AB39VID5</accession>
<feature type="domain" description="Alpha/beta hydrolase fold-3" evidence="2">
    <location>
        <begin position="69"/>
        <end position="271"/>
    </location>
</feature>
<name>A0AB39VID5_9FUSO</name>
<proteinExistence type="predicted"/>
<sequence length="292" mass="33376">MSILSDIAVPVAKLVNVKKYKEKDFLNPKRNTDFLNKKFFDKTLNIKEQFIDGFQVLTIFKNNTKNKHIIFLHGGAYVMKAVKGHKIIIEKMAKKYNLKVTFIDYPLAPENDIQKAHKILSKTYKKITSKYKNDEFFLFGDSSGGGLALSFLQQLKNRNDVPFPNKTVLMSPWVDVSMTNNEIKNFEEKDPLLPLNGLITTGKQFAGNLDTQDPLISPIYGNMDNLKDIFLIFGTNEIFYPDCLKLNNKLKTSTGTTVKVKVGKNMCHDWILAPLKETNETIDEICNFYLNS</sequence>
<dbReference type="Pfam" id="PF07859">
    <property type="entry name" value="Abhydrolase_3"/>
    <property type="match status" value="1"/>
</dbReference>
<dbReference type="Gene3D" id="3.40.50.1820">
    <property type="entry name" value="alpha/beta hydrolase"/>
    <property type="match status" value="1"/>
</dbReference>
<evidence type="ECO:0000256" key="1">
    <source>
        <dbReference type="ARBA" id="ARBA00022801"/>
    </source>
</evidence>
<protein>
    <submittedName>
        <fullName evidence="3">Alpha/beta hydrolase fold domain-containing protein</fullName>
    </submittedName>
</protein>
<evidence type="ECO:0000313" key="3">
    <source>
        <dbReference type="EMBL" id="XDU66912.1"/>
    </source>
</evidence>
<dbReference type="InterPro" id="IPR013094">
    <property type="entry name" value="AB_hydrolase_3"/>
</dbReference>
<organism evidence="3">
    <name type="scientific">Leptotrichia rugosa</name>
    <dbReference type="NCBI Taxonomy" id="3239302"/>
    <lineage>
        <taxon>Bacteria</taxon>
        <taxon>Fusobacteriati</taxon>
        <taxon>Fusobacteriota</taxon>
        <taxon>Fusobacteriia</taxon>
        <taxon>Fusobacteriales</taxon>
        <taxon>Leptotrichiaceae</taxon>
        <taxon>Leptotrichia</taxon>
    </lineage>
</organism>
<dbReference type="InterPro" id="IPR050300">
    <property type="entry name" value="GDXG_lipolytic_enzyme"/>
</dbReference>
<keyword evidence="1 3" id="KW-0378">Hydrolase</keyword>
<dbReference type="SUPFAM" id="SSF53474">
    <property type="entry name" value="alpha/beta-Hydrolases"/>
    <property type="match status" value="1"/>
</dbReference>
<dbReference type="EMBL" id="CP165644">
    <property type="protein sequence ID" value="XDU66912.1"/>
    <property type="molecule type" value="Genomic_DNA"/>
</dbReference>
<evidence type="ECO:0000259" key="2">
    <source>
        <dbReference type="Pfam" id="PF07859"/>
    </source>
</evidence>
<gene>
    <name evidence="3" type="ORF">AB8B22_00465</name>
</gene>
<dbReference type="GO" id="GO:0016787">
    <property type="term" value="F:hydrolase activity"/>
    <property type="evidence" value="ECO:0007669"/>
    <property type="project" value="UniProtKB-KW"/>
</dbReference>
<dbReference type="PANTHER" id="PTHR48081:SF8">
    <property type="entry name" value="ALPHA_BETA HYDROLASE FOLD-3 DOMAIN-CONTAINING PROTEIN-RELATED"/>
    <property type="match status" value="1"/>
</dbReference>
<dbReference type="InterPro" id="IPR029058">
    <property type="entry name" value="AB_hydrolase_fold"/>
</dbReference>